<sequence>MEYQEIEIFQPILYTNKINRQLDSTVFRMIYLLVFASKKSISLRTPICNFDAMNGILCPQCESKLDQGILTKADVDASIKLVKLSQKIHPIDKFTLISCRESHGNYVLYLGSPDIMTIRQSRELYGILQGEFNGKIWLVHKDSDDKKLIEDMFFPIKILGINQVWAPGGLQKTKVIVSGKKTSRFPMDVDKVIAIVHDLRKIELVVEFERK</sequence>
<evidence type="ECO:0000313" key="1">
    <source>
        <dbReference type="EMBL" id="SMH70659.1"/>
    </source>
</evidence>
<organism evidence="1 2">
    <name type="scientific">Candidatus Nitrosotalea okcheonensis</name>
    <dbReference type="NCBI Taxonomy" id="1903276"/>
    <lineage>
        <taxon>Archaea</taxon>
        <taxon>Nitrososphaerota</taxon>
        <taxon>Nitrososphaeria</taxon>
        <taxon>Nitrosotaleales</taxon>
        <taxon>Nitrosotaleaceae</taxon>
        <taxon>Nitrosotalea</taxon>
    </lineage>
</organism>
<name>A0A2H1FDC3_9ARCH</name>
<dbReference type="EMBL" id="LT841358">
    <property type="protein sequence ID" value="SMH70659.1"/>
    <property type="molecule type" value="Genomic_DNA"/>
</dbReference>
<keyword evidence="1" id="KW-0251">Elongation factor</keyword>
<dbReference type="GO" id="GO:0003746">
    <property type="term" value="F:translation elongation factor activity"/>
    <property type="evidence" value="ECO:0007669"/>
    <property type="project" value="UniProtKB-KW"/>
</dbReference>
<protein>
    <submittedName>
        <fullName evidence="1">Transcription elongation factor NusA (Modular protein)</fullName>
    </submittedName>
</protein>
<gene>
    <name evidence="1" type="ORF">NCS_10466</name>
</gene>
<evidence type="ECO:0000313" key="2">
    <source>
        <dbReference type="Proteomes" id="UP000230607"/>
    </source>
</evidence>
<accession>A0A2H1FDC3</accession>
<keyword evidence="1" id="KW-0648">Protein biosynthesis</keyword>
<proteinExistence type="predicted"/>
<reference evidence="2" key="1">
    <citation type="submission" date="2017-03" db="EMBL/GenBank/DDBJ databases">
        <authorList>
            <person name="Herbold C."/>
        </authorList>
    </citation>
    <scope>NUCLEOTIDE SEQUENCE [LARGE SCALE GENOMIC DNA]</scope>
</reference>
<keyword evidence="2" id="KW-1185">Reference proteome</keyword>
<dbReference type="Proteomes" id="UP000230607">
    <property type="component" value="Chromosome 1"/>
</dbReference>
<dbReference type="AlphaFoldDB" id="A0A2H1FDC3"/>